<evidence type="ECO:0000256" key="1">
    <source>
        <dbReference type="ARBA" id="ARBA00004141"/>
    </source>
</evidence>
<dbReference type="EMBL" id="JAAAIL010001127">
    <property type="protein sequence ID" value="KAG0271496.1"/>
    <property type="molecule type" value="Genomic_DNA"/>
</dbReference>
<dbReference type="GO" id="GO:0016020">
    <property type="term" value="C:membrane"/>
    <property type="evidence" value="ECO:0007669"/>
    <property type="project" value="UniProtKB-SubCell"/>
</dbReference>
<dbReference type="Pfam" id="PF07690">
    <property type="entry name" value="MFS_1"/>
    <property type="match status" value="1"/>
</dbReference>
<feature type="transmembrane region" description="Helical" evidence="5">
    <location>
        <begin position="74"/>
        <end position="93"/>
    </location>
</feature>
<gene>
    <name evidence="6" type="ORF">BGZ95_000683</name>
</gene>
<evidence type="ECO:0000256" key="4">
    <source>
        <dbReference type="ARBA" id="ARBA00023136"/>
    </source>
</evidence>
<keyword evidence="3 5" id="KW-1133">Transmembrane helix</keyword>
<keyword evidence="2 5" id="KW-0812">Transmembrane</keyword>
<feature type="transmembrane region" description="Helical" evidence="5">
    <location>
        <begin position="12"/>
        <end position="36"/>
    </location>
</feature>
<evidence type="ECO:0000313" key="7">
    <source>
        <dbReference type="Proteomes" id="UP001194580"/>
    </source>
</evidence>
<name>A0AAD4D7X5_9FUNG</name>
<feature type="transmembrane region" description="Helical" evidence="5">
    <location>
        <begin position="139"/>
        <end position="160"/>
    </location>
</feature>
<dbReference type="AlphaFoldDB" id="A0AAD4D7X5"/>
<reference evidence="6" key="1">
    <citation type="journal article" date="2020" name="Fungal Divers.">
        <title>Resolving the Mortierellaceae phylogeny through synthesis of multi-gene phylogenetics and phylogenomics.</title>
        <authorList>
            <person name="Vandepol N."/>
            <person name="Liber J."/>
            <person name="Desiro A."/>
            <person name="Na H."/>
            <person name="Kennedy M."/>
            <person name="Barry K."/>
            <person name="Grigoriev I.V."/>
            <person name="Miller A.N."/>
            <person name="O'Donnell K."/>
            <person name="Stajich J.E."/>
            <person name="Bonito G."/>
        </authorList>
    </citation>
    <scope>NUCLEOTIDE SEQUENCE</scope>
    <source>
        <strain evidence="6">NRRL 28262</strain>
    </source>
</reference>
<comment type="caution">
    <text evidence="6">The sequence shown here is derived from an EMBL/GenBank/DDBJ whole genome shotgun (WGS) entry which is preliminary data.</text>
</comment>
<dbReference type="Gene3D" id="1.20.1250.20">
    <property type="entry name" value="MFS general substrate transporter like domains"/>
    <property type="match status" value="2"/>
</dbReference>
<dbReference type="PANTHER" id="PTHR23294">
    <property type="entry name" value="ET TRANSLATION PRODUCT-RELATED"/>
    <property type="match status" value="1"/>
</dbReference>
<proteinExistence type="predicted"/>
<keyword evidence="7" id="KW-1185">Reference proteome</keyword>
<dbReference type="PANTHER" id="PTHR23294:SF59">
    <property type="entry name" value="UNC93-LIKE PROTEIN C922.05C"/>
    <property type="match status" value="1"/>
</dbReference>
<organism evidence="6 7">
    <name type="scientific">Linnemannia exigua</name>
    <dbReference type="NCBI Taxonomy" id="604196"/>
    <lineage>
        <taxon>Eukaryota</taxon>
        <taxon>Fungi</taxon>
        <taxon>Fungi incertae sedis</taxon>
        <taxon>Mucoromycota</taxon>
        <taxon>Mortierellomycotina</taxon>
        <taxon>Mortierellomycetes</taxon>
        <taxon>Mortierellales</taxon>
        <taxon>Mortierellaceae</taxon>
        <taxon>Linnemannia</taxon>
    </lineage>
</organism>
<dbReference type="InterPro" id="IPR011701">
    <property type="entry name" value="MFS"/>
</dbReference>
<keyword evidence="4 5" id="KW-0472">Membrane</keyword>
<feature type="transmembrane region" description="Helical" evidence="5">
    <location>
        <begin position="48"/>
        <end position="67"/>
    </location>
</feature>
<dbReference type="GO" id="GO:0022857">
    <property type="term" value="F:transmembrane transporter activity"/>
    <property type="evidence" value="ECO:0007669"/>
    <property type="project" value="InterPro"/>
</dbReference>
<feature type="transmembrane region" description="Helical" evidence="5">
    <location>
        <begin position="172"/>
        <end position="191"/>
    </location>
</feature>
<feature type="transmembrane region" description="Helical" evidence="5">
    <location>
        <begin position="340"/>
        <end position="363"/>
    </location>
</feature>
<accession>A0AAD4D7X5</accession>
<evidence type="ECO:0000313" key="6">
    <source>
        <dbReference type="EMBL" id="KAG0271496.1"/>
    </source>
</evidence>
<evidence type="ECO:0008006" key="8">
    <source>
        <dbReference type="Google" id="ProtNLM"/>
    </source>
</evidence>
<dbReference type="InterPro" id="IPR051617">
    <property type="entry name" value="UNC-93-like_regulator"/>
</dbReference>
<dbReference type="InterPro" id="IPR036259">
    <property type="entry name" value="MFS_trans_sf"/>
</dbReference>
<evidence type="ECO:0000256" key="5">
    <source>
        <dbReference type="SAM" id="Phobius"/>
    </source>
</evidence>
<feature type="transmembrane region" description="Helical" evidence="5">
    <location>
        <begin position="295"/>
        <end position="320"/>
    </location>
</feature>
<dbReference type="Proteomes" id="UP001194580">
    <property type="component" value="Unassembled WGS sequence"/>
</dbReference>
<sequence length="462" mass="50500">MLRYNDPFTQVIFLGFVVFCLPGMHNAISGMGAYGIDAAKDANVVNNANTALGSIFAVSSLVAGGLFNLFGHRWLLFFGGLSYTLYISSYFAWGFIHSIPFIVVAAVVLGLGAGCLWCAQGAIMMGYPSEGDKGKYFGVFWAIFNTGAVLGGFIPMGIQWNDPDAKTISNPVFIVFLSITVVGAFLSLLLLPPSKVVRADGTPVTKVKFSSPGAEARAILSLFKDWRMLALFPMFFTSNWFYSYQLNLNGLNQPHSVRTRSFDSASYWGAQVIASLLYARLLDNPNWTRRTRARYGFYVLTAFLIIVYGGGVAFQSTIGIQPGGVKDFKDYDMVNTSGEWIKFWLLFFSYGASDALFQGYAYWIMGALSNDIHVVARYVGFYKFAQNIGGVLNGQVSNSPIGNNATHPENAVGKGMGEIVVCIALVALSLICAAPVVFKAIQDTTEETVEEEKQEYAVEEKA</sequence>
<feature type="transmembrane region" description="Helical" evidence="5">
    <location>
        <begin position="419"/>
        <end position="438"/>
    </location>
</feature>
<protein>
    <recommendedName>
        <fullName evidence="8">MFS general substrate transporter</fullName>
    </recommendedName>
</protein>
<evidence type="ECO:0000256" key="2">
    <source>
        <dbReference type="ARBA" id="ARBA00022692"/>
    </source>
</evidence>
<feature type="transmembrane region" description="Helical" evidence="5">
    <location>
        <begin position="99"/>
        <end position="119"/>
    </location>
</feature>
<dbReference type="SUPFAM" id="SSF103473">
    <property type="entry name" value="MFS general substrate transporter"/>
    <property type="match status" value="1"/>
</dbReference>
<comment type="subcellular location">
    <subcellularLocation>
        <location evidence="1">Membrane</location>
        <topology evidence="1">Multi-pass membrane protein</topology>
    </subcellularLocation>
</comment>
<evidence type="ECO:0000256" key="3">
    <source>
        <dbReference type="ARBA" id="ARBA00022989"/>
    </source>
</evidence>